<gene>
    <name evidence="2" type="ORF">JKJ07_37135</name>
</gene>
<evidence type="ECO:0000313" key="3">
    <source>
        <dbReference type="Proteomes" id="UP000598996"/>
    </source>
</evidence>
<organism evidence="2 3">
    <name type="scientific">Paractinoplanes lichenicola</name>
    <dbReference type="NCBI Taxonomy" id="2802976"/>
    <lineage>
        <taxon>Bacteria</taxon>
        <taxon>Bacillati</taxon>
        <taxon>Actinomycetota</taxon>
        <taxon>Actinomycetes</taxon>
        <taxon>Micromonosporales</taxon>
        <taxon>Micromonosporaceae</taxon>
        <taxon>Paractinoplanes</taxon>
    </lineage>
</organism>
<dbReference type="RefSeq" id="WP_202996647.1">
    <property type="nucleotide sequence ID" value="NZ_JAENHO010000012.1"/>
</dbReference>
<feature type="domain" description="Zinc finger CGNR" evidence="1">
    <location>
        <begin position="138"/>
        <end position="179"/>
    </location>
</feature>
<evidence type="ECO:0000313" key="2">
    <source>
        <dbReference type="EMBL" id="MBL7259962.1"/>
    </source>
</evidence>
<protein>
    <submittedName>
        <fullName evidence="2">CGNR zinc finger domain-containing protein</fullName>
    </submittedName>
</protein>
<dbReference type="EMBL" id="JAENHO010000012">
    <property type="protein sequence ID" value="MBL7259962.1"/>
    <property type="molecule type" value="Genomic_DNA"/>
</dbReference>
<dbReference type="PANTHER" id="PTHR35525:SF3">
    <property type="entry name" value="BLL6575 PROTEIN"/>
    <property type="match status" value="1"/>
</dbReference>
<name>A0ABS1VZT3_9ACTN</name>
<dbReference type="PANTHER" id="PTHR35525">
    <property type="entry name" value="BLL6575 PROTEIN"/>
    <property type="match status" value="1"/>
</dbReference>
<reference evidence="2 3" key="1">
    <citation type="submission" date="2021-01" db="EMBL/GenBank/DDBJ databases">
        <title>Actinoplanes sp. nov. LDG1-01 isolated from lichen.</title>
        <authorList>
            <person name="Saeng-In P."/>
            <person name="Phongsopitanun W."/>
            <person name="Kanchanasin P."/>
            <person name="Yuki M."/>
            <person name="Kudo T."/>
            <person name="Ohkuma M."/>
            <person name="Tanasupawat S."/>
        </authorList>
    </citation>
    <scope>NUCLEOTIDE SEQUENCE [LARGE SCALE GENOMIC DNA]</scope>
    <source>
        <strain evidence="2 3">LDG1-01</strain>
    </source>
</reference>
<dbReference type="Pfam" id="PF11706">
    <property type="entry name" value="zf-CGNR"/>
    <property type="match status" value="1"/>
</dbReference>
<sequence length="193" mass="21636">MLFAPDTEESLNFVVALGNTSPGSSRSGEDELSTTGQLAALLTKWTYTGRIDHDEAELREVRDTRTLLRSVWVLERDEAVEVVNGMLRDAKALPFLTRHDQLDWHMHATSPDAPLAERIRAEVGLAFTDVIRMNETSRLRICEADDCDGLVLDLSRNGSKRFCTVRCGNRMNMIAFRERNGSSLGNARRARNG</sequence>
<dbReference type="InterPro" id="IPR023286">
    <property type="entry name" value="ABATE_dom_sf"/>
</dbReference>
<proteinExistence type="predicted"/>
<evidence type="ECO:0000259" key="1">
    <source>
        <dbReference type="Pfam" id="PF11706"/>
    </source>
</evidence>
<dbReference type="Proteomes" id="UP000598996">
    <property type="component" value="Unassembled WGS sequence"/>
</dbReference>
<dbReference type="Gene3D" id="1.10.3300.10">
    <property type="entry name" value="Jann2411-like domain"/>
    <property type="match status" value="1"/>
</dbReference>
<keyword evidence="3" id="KW-1185">Reference proteome</keyword>
<dbReference type="InterPro" id="IPR010852">
    <property type="entry name" value="ABATE"/>
</dbReference>
<comment type="caution">
    <text evidence="2">The sequence shown here is derived from an EMBL/GenBank/DDBJ whole genome shotgun (WGS) entry which is preliminary data.</text>
</comment>
<dbReference type="InterPro" id="IPR021005">
    <property type="entry name" value="Znf_CGNR"/>
</dbReference>
<accession>A0ABS1VZT3</accession>
<dbReference type="Pfam" id="PF07336">
    <property type="entry name" value="ABATE"/>
    <property type="match status" value="1"/>
</dbReference>
<dbReference type="SUPFAM" id="SSF160904">
    <property type="entry name" value="Jann2411-like"/>
    <property type="match status" value="1"/>
</dbReference>